<dbReference type="NCBIfam" id="TIGR00254">
    <property type="entry name" value="GGDEF"/>
    <property type="match status" value="1"/>
</dbReference>
<dbReference type="EC" id="2.7.7.65" evidence="1"/>
<dbReference type="InterPro" id="IPR029016">
    <property type="entry name" value="GAF-like_dom_sf"/>
</dbReference>
<dbReference type="InterPro" id="IPR000160">
    <property type="entry name" value="GGDEF_dom"/>
</dbReference>
<feature type="transmembrane region" description="Helical" evidence="4">
    <location>
        <begin position="162"/>
        <end position="184"/>
    </location>
</feature>
<dbReference type="CDD" id="cd01949">
    <property type="entry name" value="GGDEF"/>
    <property type="match status" value="1"/>
</dbReference>
<dbReference type="RefSeq" id="WP_179493088.1">
    <property type="nucleotide sequence ID" value="NZ_JACCCW010000002.1"/>
</dbReference>
<evidence type="ECO:0000256" key="3">
    <source>
        <dbReference type="SAM" id="Coils"/>
    </source>
</evidence>
<dbReference type="EMBL" id="JACCCW010000002">
    <property type="protein sequence ID" value="NYF81251.1"/>
    <property type="molecule type" value="Genomic_DNA"/>
</dbReference>
<evidence type="ECO:0000259" key="5">
    <source>
        <dbReference type="PROSITE" id="PS50887"/>
    </source>
</evidence>
<dbReference type="Gene3D" id="3.30.70.270">
    <property type="match status" value="1"/>
</dbReference>
<evidence type="ECO:0000256" key="4">
    <source>
        <dbReference type="SAM" id="Phobius"/>
    </source>
</evidence>
<comment type="catalytic activity">
    <reaction evidence="2">
        <text>2 GTP = 3',3'-c-di-GMP + 2 diphosphate</text>
        <dbReference type="Rhea" id="RHEA:24898"/>
        <dbReference type="ChEBI" id="CHEBI:33019"/>
        <dbReference type="ChEBI" id="CHEBI:37565"/>
        <dbReference type="ChEBI" id="CHEBI:58805"/>
        <dbReference type="EC" id="2.7.7.65"/>
    </reaction>
</comment>
<dbReference type="GO" id="GO:0052621">
    <property type="term" value="F:diguanylate cyclase activity"/>
    <property type="evidence" value="ECO:0007669"/>
    <property type="project" value="UniProtKB-EC"/>
</dbReference>
<name>A0A7Y9THM9_9BACT</name>
<dbReference type="GO" id="GO:0043709">
    <property type="term" value="P:cell adhesion involved in single-species biofilm formation"/>
    <property type="evidence" value="ECO:0007669"/>
    <property type="project" value="TreeGrafter"/>
</dbReference>
<keyword evidence="4" id="KW-1133">Transmembrane helix</keyword>
<dbReference type="InterPro" id="IPR029787">
    <property type="entry name" value="Nucleotide_cyclase"/>
</dbReference>
<feature type="coiled-coil region" evidence="3">
    <location>
        <begin position="190"/>
        <end position="221"/>
    </location>
</feature>
<keyword evidence="4" id="KW-0472">Membrane</keyword>
<evidence type="ECO:0000313" key="6">
    <source>
        <dbReference type="EMBL" id="NYF81251.1"/>
    </source>
</evidence>
<dbReference type="AlphaFoldDB" id="A0A7Y9THM9"/>
<evidence type="ECO:0000313" key="7">
    <source>
        <dbReference type="Proteomes" id="UP000589520"/>
    </source>
</evidence>
<evidence type="ECO:0000256" key="1">
    <source>
        <dbReference type="ARBA" id="ARBA00012528"/>
    </source>
</evidence>
<dbReference type="PROSITE" id="PS50887">
    <property type="entry name" value="GGDEF"/>
    <property type="match status" value="1"/>
</dbReference>
<gene>
    <name evidence="6" type="ORF">HDF17_003571</name>
</gene>
<dbReference type="GO" id="GO:1902201">
    <property type="term" value="P:negative regulation of bacterial-type flagellum-dependent cell motility"/>
    <property type="evidence" value="ECO:0007669"/>
    <property type="project" value="TreeGrafter"/>
</dbReference>
<dbReference type="SUPFAM" id="SSF55073">
    <property type="entry name" value="Nucleotide cyclase"/>
    <property type="match status" value="1"/>
</dbReference>
<feature type="domain" description="GGDEF" evidence="5">
    <location>
        <begin position="407"/>
        <end position="541"/>
    </location>
</feature>
<comment type="caution">
    <text evidence="6">The sequence shown here is derived from an EMBL/GenBank/DDBJ whole genome shotgun (WGS) entry which is preliminary data.</text>
</comment>
<keyword evidence="4" id="KW-0812">Transmembrane</keyword>
<proteinExistence type="predicted"/>
<accession>A0A7Y9THM9</accession>
<dbReference type="PANTHER" id="PTHR45138:SF9">
    <property type="entry name" value="DIGUANYLATE CYCLASE DGCM-RELATED"/>
    <property type="match status" value="1"/>
</dbReference>
<dbReference type="InterPro" id="IPR050469">
    <property type="entry name" value="Diguanylate_Cyclase"/>
</dbReference>
<protein>
    <recommendedName>
        <fullName evidence="1">diguanylate cyclase</fullName>
        <ecNumber evidence="1">2.7.7.65</ecNumber>
    </recommendedName>
</protein>
<reference evidence="6 7" key="1">
    <citation type="submission" date="2020-07" db="EMBL/GenBank/DDBJ databases">
        <title>Genomic Encyclopedia of Type Strains, Phase IV (KMG-V): Genome sequencing to study the core and pangenomes of soil and plant-associated prokaryotes.</title>
        <authorList>
            <person name="Whitman W."/>
        </authorList>
    </citation>
    <scope>NUCLEOTIDE SEQUENCE [LARGE SCALE GENOMIC DNA]</scope>
    <source>
        <strain evidence="6 7">X4EP2</strain>
    </source>
</reference>
<dbReference type="FunFam" id="3.30.70.270:FF:000001">
    <property type="entry name" value="Diguanylate cyclase domain protein"/>
    <property type="match status" value="1"/>
</dbReference>
<dbReference type="PANTHER" id="PTHR45138">
    <property type="entry name" value="REGULATORY COMPONENTS OF SENSORY TRANSDUCTION SYSTEM"/>
    <property type="match status" value="1"/>
</dbReference>
<dbReference type="SMART" id="SM00267">
    <property type="entry name" value="GGDEF"/>
    <property type="match status" value="1"/>
</dbReference>
<dbReference type="InterPro" id="IPR043128">
    <property type="entry name" value="Rev_trsase/Diguanyl_cyclase"/>
</dbReference>
<dbReference type="GO" id="GO:0005886">
    <property type="term" value="C:plasma membrane"/>
    <property type="evidence" value="ECO:0007669"/>
    <property type="project" value="TreeGrafter"/>
</dbReference>
<evidence type="ECO:0000256" key="2">
    <source>
        <dbReference type="ARBA" id="ARBA00034247"/>
    </source>
</evidence>
<dbReference type="Gene3D" id="3.30.450.40">
    <property type="match status" value="1"/>
</dbReference>
<dbReference type="Pfam" id="PF00990">
    <property type="entry name" value="GGDEF"/>
    <property type="match status" value="1"/>
</dbReference>
<sequence length="551" mass="61769">MILTISALTAVASICAGGLVVYARTQHLIETRNLMDHSQTILTALQTTAQRIERIDDTMQLYQAAGDPDRLQSARSTAATTDVSMLRLQELVQDNPSQTRHTHELTKAVQSLVKELNDTATRTVPERSLLECRNIVNIMQEEERRLFRQRSDESQNSLSRSLLSGAGYSSFSMLVVGLLFAFLFRDALNQRSFEAKLSEANATLEETVEKLRQRAAEEAMLTNAHEEIQLCVSAKQAYPSILRHLEMLLPGSSGAILTINNSRRMVEIMATWNHPEQLADGFELDACCGLRAGRTRWRKPGVSEVHCKHFTGNPPENYLCLPMAAYGETLGFIYIHCPDQTVAAIAQQRMTLLHDMVELASISIASLNLRAKLENQSIRDPLTGLFNRHFMEIALEREMHRVMRRNSSLALFMIDVDHFKNFNDTFGHEAGDAILRDVADSFRQVIRSEDIVCRYGGEEFIMILPEITQEIALERAEIIRKRVAGIRVHYRGELLRSISVSIGVGMFPGVATNGNDLIRTADLALYRAKAMGRDQVQLAEPIESQVPSTAS</sequence>
<organism evidence="6 7">
    <name type="scientific">Granulicella arctica</name>
    <dbReference type="NCBI Taxonomy" id="940613"/>
    <lineage>
        <taxon>Bacteria</taxon>
        <taxon>Pseudomonadati</taxon>
        <taxon>Acidobacteriota</taxon>
        <taxon>Terriglobia</taxon>
        <taxon>Terriglobales</taxon>
        <taxon>Acidobacteriaceae</taxon>
        <taxon>Granulicella</taxon>
    </lineage>
</organism>
<keyword evidence="3" id="KW-0175">Coiled coil</keyword>
<dbReference type="SUPFAM" id="SSF55781">
    <property type="entry name" value="GAF domain-like"/>
    <property type="match status" value="1"/>
</dbReference>
<keyword evidence="7" id="KW-1185">Reference proteome</keyword>
<dbReference type="Proteomes" id="UP000589520">
    <property type="component" value="Unassembled WGS sequence"/>
</dbReference>